<dbReference type="PANTHER" id="PTHR37984:SF5">
    <property type="entry name" value="PROTEIN NYNRIN-LIKE"/>
    <property type="match status" value="1"/>
</dbReference>
<dbReference type="STRING" id="930990.A0A067MA52"/>
<dbReference type="Proteomes" id="UP000027195">
    <property type="component" value="Unassembled WGS sequence"/>
</dbReference>
<evidence type="ECO:0000259" key="1">
    <source>
        <dbReference type="Pfam" id="PF17921"/>
    </source>
</evidence>
<reference evidence="3" key="1">
    <citation type="journal article" date="2014" name="Proc. Natl. Acad. Sci. U.S.A.">
        <title>Extensive sampling of basidiomycete genomes demonstrates inadequacy of the white-rot/brown-rot paradigm for wood decay fungi.</title>
        <authorList>
            <person name="Riley R."/>
            <person name="Salamov A.A."/>
            <person name="Brown D.W."/>
            <person name="Nagy L.G."/>
            <person name="Floudas D."/>
            <person name="Held B.W."/>
            <person name="Levasseur A."/>
            <person name="Lombard V."/>
            <person name="Morin E."/>
            <person name="Otillar R."/>
            <person name="Lindquist E.A."/>
            <person name="Sun H."/>
            <person name="LaButti K.M."/>
            <person name="Schmutz J."/>
            <person name="Jabbour D."/>
            <person name="Luo H."/>
            <person name="Baker S.E."/>
            <person name="Pisabarro A.G."/>
            <person name="Walton J.D."/>
            <person name="Blanchette R.A."/>
            <person name="Henrissat B."/>
            <person name="Martin F."/>
            <person name="Cullen D."/>
            <person name="Hibbett D.S."/>
            <person name="Grigoriev I.V."/>
        </authorList>
    </citation>
    <scope>NUCLEOTIDE SEQUENCE [LARGE SCALE GENOMIC DNA]</scope>
    <source>
        <strain evidence="3">FD-172 SS1</strain>
    </source>
</reference>
<accession>A0A067MA52</accession>
<dbReference type="Pfam" id="PF17921">
    <property type="entry name" value="Integrase_H2C2"/>
    <property type="match status" value="1"/>
</dbReference>
<evidence type="ECO:0000313" key="3">
    <source>
        <dbReference type="Proteomes" id="UP000027195"/>
    </source>
</evidence>
<dbReference type="InParanoid" id="A0A067MA52"/>
<gene>
    <name evidence="2" type="ORF">BOTBODRAFT_80961</name>
</gene>
<feature type="non-terminal residue" evidence="2">
    <location>
        <position position="1"/>
    </location>
</feature>
<organism evidence="2 3">
    <name type="scientific">Botryobasidium botryosum (strain FD-172 SS1)</name>
    <dbReference type="NCBI Taxonomy" id="930990"/>
    <lineage>
        <taxon>Eukaryota</taxon>
        <taxon>Fungi</taxon>
        <taxon>Dikarya</taxon>
        <taxon>Basidiomycota</taxon>
        <taxon>Agaricomycotina</taxon>
        <taxon>Agaricomycetes</taxon>
        <taxon>Cantharellales</taxon>
        <taxon>Botryobasidiaceae</taxon>
        <taxon>Botryobasidium</taxon>
    </lineage>
</organism>
<dbReference type="InterPro" id="IPR041588">
    <property type="entry name" value="Integrase_H2C2"/>
</dbReference>
<feature type="non-terminal residue" evidence="2">
    <location>
        <position position="163"/>
    </location>
</feature>
<feature type="domain" description="Integrase zinc-binding" evidence="1">
    <location>
        <begin position="52"/>
        <end position="104"/>
    </location>
</feature>
<dbReference type="InterPro" id="IPR050951">
    <property type="entry name" value="Retrovirus_Pol_polyprotein"/>
</dbReference>
<keyword evidence="3" id="KW-1185">Reference proteome</keyword>
<dbReference type="EMBL" id="KL198049">
    <property type="protein sequence ID" value="KDQ12648.1"/>
    <property type="molecule type" value="Genomic_DNA"/>
</dbReference>
<dbReference type="HOGENOM" id="CLU_1630990_0_0_1"/>
<name>A0A067MA52_BOTB1</name>
<dbReference type="PANTHER" id="PTHR37984">
    <property type="entry name" value="PROTEIN CBG26694"/>
    <property type="match status" value="1"/>
</dbReference>
<dbReference type="OrthoDB" id="10000497at2759"/>
<dbReference type="Gene3D" id="1.10.340.70">
    <property type="match status" value="1"/>
</dbReference>
<evidence type="ECO:0000313" key="2">
    <source>
        <dbReference type="EMBL" id="KDQ12648.1"/>
    </source>
</evidence>
<proteinExistence type="predicted"/>
<sequence length="163" mass="18516">IHQWLSESTMPEGISSDDSAKLKRQSKAYFAFDDELWLHAKPYPTKIILELKERIELLAFAHNSSLHRGIFPTTKTLAQRVFWPSLAADVRKWIEACPECQKYARTGNQALSIPQVPNSLFTQIYLDALRMPPGAGFIYLVLARDALTGWVEGKPFKHLTSES</sequence>
<protein>
    <recommendedName>
        <fullName evidence="1">Integrase zinc-binding domain-containing protein</fullName>
    </recommendedName>
</protein>
<dbReference type="AlphaFoldDB" id="A0A067MA52"/>